<dbReference type="InterPro" id="IPR036909">
    <property type="entry name" value="Cyt_c-like_dom_sf"/>
</dbReference>
<dbReference type="PROSITE" id="PS51007">
    <property type="entry name" value="CYTC"/>
    <property type="match status" value="1"/>
</dbReference>
<evidence type="ECO:0000256" key="2">
    <source>
        <dbReference type="ARBA" id="ARBA00022723"/>
    </source>
</evidence>
<proteinExistence type="predicted"/>
<dbReference type="Proteomes" id="UP001148313">
    <property type="component" value="Unassembled WGS sequence"/>
</dbReference>
<keyword evidence="1 4" id="KW-0349">Heme</keyword>
<evidence type="ECO:0000313" key="7">
    <source>
        <dbReference type="Proteomes" id="UP001148313"/>
    </source>
</evidence>
<accession>A0ABT4VRT1</accession>
<evidence type="ECO:0000313" key="6">
    <source>
        <dbReference type="EMBL" id="MDA4847408.1"/>
    </source>
</evidence>
<evidence type="ECO:0000259" key="5">
    <source>
        <dbReference type="PROSITE" id="PS51007"/>
    </source>
</evidence>
<dbReference type="PANTHER" id="PTHR33751:SF1">
    <property type="entry name" value="CBB3-TYPE CYTOCHROME C OXIDASE SUBUNIT FIXP"/>
    <property type="match status" value="1"/>
</dbReference>
<dbReference type="EMBL" id="JAPJZH010000012">
    <property type="protein sequence ID" value="MDA4847408.1"/>
    <property type="molecule type" value="Genomic_DNA"/>
</dbReference>
<organism evidence="6 7">
    <name type="scientific">Hoeflea poritis</name>
    <dbReference type="NCBI Taxonomy" id="2993659"/>
    <lineage>
        <taxon>Bacteria</taxon>
        <taxon>Pseudomonadati</taxon>
        <taxon>Pseudomonadota</taxon>
        <taxon>Alphaproteobacteria</taxon>
        <taxon>Hyphomicrobiales</taxon>
        <taxon>Rhizobiaceae</taxon>
        <taxon>Hoeflea</taxon>
    </lineage>
</organism>
<dbReference type="Gene3D" id="1.10.760.10">
    <property type="entry name" value="Cytochrome c-like domain"/>
    <property type="match status" value="1"/>
</dbReference>
<dbReference type="PANTHER" id="PTHR33751">
    <property type="entry name" value="CBB3-TYPE CYTOCHROME C OXIDASE SUBUNIT FIXP"/>
    <property type="match status" value="1"/>
</dbReference>
<sequence length="141" mass="15228">MNRNRLILVAIAALIIGGVAWRLFDKAPTSDIRTAGAPIVRITVPELSAEAKTGKAAFDTYCATCHGRDAAGQQGIAPPLIHKIYEPGHHSDASFFFAAQQGVRAHHWPFGDMPAVDGISDQEIGRIIVYVRTLQRANGIN</sequence>
<keyword evidence="3 4" id="KW-0408">Iron</keyword>
<dbReference type="RefSeq" id="WP_271091229.1">
    <property type="nucleotide sequence ID" value="NZ_JAPJZH010000012.1"/>
</dbReference>
<protein>
    <submittedName>
        <fullName evidence="6">Cytochrome c</fullName>
    </submittedName>
</protein>
<evidence type="ECO:0000256" key="4">
    <source>
        <dbReference type="PROSITE-ProRule" id="PRU00433"/>
    </source>
</evidence>
<dbReference type="Pfam" id="PF00034">
    <property type="entry name" value="Cytochrom_C"/>
    <property type="match status" value="1"/>
</dbReference>
<evidence type="ECO:0000256" key="1">
    <source>
        <dbReference type="ARBA" id="ARBA00022617"/>
    </source>
</evidence>
<reference evidence="6" key="1">
    <citation type="submission" date="2022-11" db="EMBL/GenBank/DDBJ databases">
        <title>Hoeflea poritis sp. nov., isolated from scleractinian coral Porites lutea.</title>
        <authorList>
            <person name="Zhang G."/>
            <person name="Wei Q."/>
            <person name="Cai L."/>
        </authorList>
    </citation>
    <scope>NUCLEOTIDE SEQUENCE</scope>
    <source>
        <strain evidence="6">E7-10</strain>
    </source>
</reference>
<feature type="domain" description="Cytochrome c" evidence="5">
    <location>
        <begin position="49"/>
        <end position="135"/>
    </location>
</feature>
<gene>
    <name evidence="6" type="ORF">OOZ53_18750</name>
</gene>
<keyword evidence="7" id="KW-1185">Reference proteome</keyword>
<dbReference type="InterPro" id="IPR009056">
    <property type="entry name" value="Cyt_c-like_dom"/>
</dbReference>
<keyword evidence="2 4" id="KW-0479">Metal-binding</keyword>
<comment type="caution">
    <text evidence="6">The sequence shown here is derived from an EMBL/GenBank/DDBJ whole genome shotgun (WGS) entry which is preliminary data.</text>
</comment>
<dbReference type="SUPFAM" id="SSF46626">
    <property type="entry name" value="Cytochrome c"/>
    <property type="match status" value="1"/>
</dbReference>
<dbReference type="InterPro" id="IPR050597">
    <property type="entry name" value="Cytochrome_c_Oxidase_Subunit"/>
</dbReference>
<name>A0ABT4VRT1_9HYPH</name>
<evidence type="ECO:0000256" key="3">
    <source>
        <dbReference type="ARBA" id="ARBA00023004"/>
    </source>
</evidence>